<sequence length="662" mass="75403">MLKPLKPLFTLILGLFCLDGFTQNLSTDTVAAKISYQQNENNVKFSSELRQLRQIAGAPEPFYSYFWEFGDGGFSFEKEPLHIYADSGVFYPRLYATNNYDDGKPPPKRPVPVKISALANSIEPVNTNFFKPTENLALKSNTMPKPDEEMVLILGYKKNILASNLPQSGKIILFYNDKEFKQDNFKLDDIRLYHNEQKSEIKDLLKTASNYHLTQTYYAKNGPLSEPDYEVAKNNNPSLKEKMDKYRNAEAWTYKNLGDHERFMFLSLKTTPEMLQDTNAMVTLSAMIIPDDPLLDVSVSDLELQIVASHDPNKMMLKNRSMNYRFVGKKHDLVYRVRFQNTGKGPAKKVDVGVKIPENLDKSSIKVLKTNPSISLKDSNQISGSYLDTLSKKDSIHFIFKNIYLAGTKQDNVNDQDSTKGFVEYSINFKKKPKKIPFDSGAAIVFDKNEPIYTNRSEGKFKPGISPGLILNYGNNLGNLNTNELGKQNYALGFSISPFSPYRKYLQAELFISYYNGSKQFLSSTATKKDTTINNRGNYVITNRRSFNQNNRLNLEVPLQLRYNLNNYVGIGGGGMFSFTLNQKDRLLEQLNLQQNLNGIISQLAIDKQGNALKKNFSDFNTSIFFDVQFGMVRKGPAIGFRYIQSLSIKDQRLSTYLSWKI</sequence>
<reference evidence="2 3" key="1">
    <citation type="submission" date="2020-12" db="EMBL/GenBank/DDBJ databases">
        <title>Bacterial novel species Pedobacter sp. SD-b isolated from soil.</title>
        <authorList>
            <person name="Jung H.-Y."/>
        </authorList>
    </citation>
    <scope>NUCLEOTIDE SEQUENCE [LARGE SCALE GENOMIC DNA]</scope>
    <source>
        <strain evidence="2 3">SD-b</strain>
    </source>
</reference>
<name>A0ABS1BFV9_9SPHI</name>
<evidence type="ECO:0000313" key="2">
    <source>
        <dbReference type="EMBL" id="MBK0381757.1"/>
    </source>
</evidence>
<dbReference type="EMBL" id="JAEHFY010000002">
    <property type="protein sequence ID" value="MBK0381757.1"/>
    <property type="molecule type" value="Genomic_DNA"/>
</dbReference>
<dbReference type="RefSeq" id="WP_200584536.1">
    <property type="nucleotide sequence ID" value="NZ_JAEHFY010000002.1"/>
</dbReference>
<evidence type="ECO:0000313" key="3">
    <source>
        <dbReference type="Proteomes" id="UP000660024"/>
    </source>
</evidence>
<organism evidence="2 3">
    <name type="scientific">Pedobacter segetis</name>
    <dbReference type="NCBI Taxonomy" id="2793069"/>
    <lineage>
        <taxon>Bacteria</taxon>
        <taxon>Pseudomonadati</taxon>
        <taxon>Bacteroidota</taxon>
        <taxon>Sphingobacteriia</taxon>
        <taxon>Sphingobacteriales</taxon>
        <taxon>Sphingobacteriaceae</taxon>
        <taxon>Pedobacter</taxon>
    </lineage>
</organism>
<dbReference type="InterPro" id="IPR057171">
    <property type="entry name" value="DUF7849"/>
</dbReference>
<dbReference type="SUPFAM" id="SSF49299">
    <property type="entry name" value="PKD domain"/>
    <property type="match status" value="1"/>
</dbReference>
<gene>
    <name evidence="2" type="ORF">I5M32_02185</name>
</gene>
<evidence type="ECO:0000259" key="1">
    <source>
        <dbReference type="PROSITE" id="PS50093"/>
    </source>
</evidence>
<dbReference type="InterPro" id="IPR055353">
    <property type="entry name" value="DUF7619"/>
</dbReference>
<comment type="caution">
    <text evidence="2">The sequence shown here is derived from an EMBL/GenBank/DDBJ whole genome shotgun (WGS) entry which is preliminary data.</text>
</comment>
<dbReference type="Pfam" id="PF24595">
    <property type="entry name" value="DUF7619"/>
    <property type="match status" value="1"/>
</dbReference>
<dbReference type="Proteomes" id="UP000660024">
    <property type="component" value="Unassembled WGS sequence"/>
</dbReference>
<proteinExistence type="predicted"/>
<accession>A0ABS1BFV9</accession>
<dbReference type="InterPro" id="IPR013783">
    <property type="entry name" value="Ig-like_fold"/>
</dbReference>
<dbReference type="InterPro" id="IPR000601">
    <property type="entry name" value="PKD_dom"/>
</dbReference>
<dbReference type="InterPro" id="IPR035986">
    <property type="entry name" value="PKD_dom_sf"/>
</dbReference>
<dbReference type="CDD" id="cd00146">
    <property type="entry name" value="PKD"/>
    <property type="match status" value="1"/>
</dbReference>
<feature type="domain" description="PKD" evidence="1">
    <location>
        <begin position="56"/>
        <end position="99"/>
    </location>
</feature>
<dbReference type="PROSITE" id="PS50093">
    <property type="entry name" value="PKD"/>
    <property type="match status" value="1"/>
</dbReference>
<keyword evidence="3" id="KW-1185">Reference proteome</keyword>
<dbReference type="Pfam" id="PF25233">
    <property type="entry name" value="DUF7849"/>
    <property type="match status" value="1"/>
</dbReference>
<protein>
    <submittedName>
        <fullName evidence="2">PKD domain-containing protein</fullName>
    </submittedName>
</protein>
<dbReference type="Gene3D" id="2.60.40.10">
    <property type="entry name" value="Immunoglobulins"/>
    <property type="match status" value="1"/>
</dbReference>